<keyword evidence="10" id="KW-1185">Reference proteome</keyword>
<dbReference type="STRING" id="1841861.GCA_900157365_00765"/>
<keyword evidence="3 7" id="KW-0479">Metal-binding</keyword>
<dbReference type="PANTHER" id="PTHR46696:SF6">
    <property type="entry name" value="P450, PUTATIVE (EUROFUNG)-RELATED"/>
    <property type="match status" value="1"/>
</dbReference>
<dbReference type="PANTHER" id="PTHR46696">
    <property type="entry name" value="P450, PUTATIVE (EUROFUNG)-RELATED"/>
    <property type="match status" value="1"/>
</dbReference>
<evidence type="ECO:0000256" key="1">
    <source>
        <dbReference type="ARBA" id="ARBA00010617"/>
    </source>
</evidence>
<dbReference type="PRINTS" id="PR00359">
    <property type="entry name" value="BP450"/>
</dbReference>
<keyword evidence="2 7" id="KW-0349">Heme</keyword>
<keyword evidence="6 7" id="KW-0503">Monooxygenase</keyword>
<dbReference type="GO" id="GO:0016705">
    <property type="term" value="F:oxidoreductase activity, acting on paired donors, with incorporation or reduction of molecular oxygen"/>
    <property type="evidence" value="ECO:0007669"/>
    <property type="project" value="InterPro"/>
</dbReference>
<dbReference type="RefSeq" id="WP_077079087.1">
    <property type="nucleotide sequence ID" value="NZ_FUEZ01000004.1"/>
</dbReference>
<dbReference type="EMBL" id="FUEZ01000004">
    <property type="protein sequence ID" value="SPM40251.1"/>
    <property type="molecule type" value="Genomic_DNA"/>
</dbReference>
<dbReference type="GO" id="GO:0004497">
    <property type="term" value="F:monooxygenase activity"/>
    <property type="evidence" value="ECO:0007669"/>
    <property type="project" value="UniProtKB-KW"/>
</dbReference>
<evidence type="ECO:0000313" key="9">
    <source>
        <dbReference type="EMBL" id="SPM40251.1"/>
    </source>
</evidence>
<keyword evidence="5 7" id="KW-0408">Iron</keyword>
<evidence type="ECO:0000256" key="8">
    <source>
        <dbReference type="SAM" id="MobiDB-lite"/>
    </source>
</evidence>
<dbReference type="InterPro" id="IPR002397">
    <property type="entry name" value="Cyt_P450_B"/>
</dbReference>
<dbReference type="Gene3D" id="1.10.630.10">
    <property type="entry name" value="Cytochrome P450"/>
    <property type="match status" value="1"/>
</dbReference>
<evidence type="ECO:0000256" key="3">
    <source>
        <dbReference type="ARBA" id="ARBA00022723"/>
    </source>
</evidence>
<evidence type="ECO:0000256" key="5">
    <source>
        <dbReference type="ARBA" id="ARBA00023004"/>
    </source>
</evidence>
<reference evidence="9 10" key="1">
    <citation type="submission" date="2017-01" db="EMBL/GenBank/DDBJ databases">
        <authorList>
            <consortium name="Urmite Genomes"/>
        </authorList>
    </citation>
    <scope>NUCLEOTIDE SEQUENCE [LARGE SCALE GENOMIC DNA]</scope>
    <source>
        <strain evidence="9 10">AB215</strain>
    </source>
</reference>
<dbReference type="InterPro" id="IPR036396">
    <property type="entry name" value="Cyt_P450_sf"/>
</dbReference>
<protein>
    <submittedName>
        <fullName evidence="9">Cytochrome P450</fullName>
    </submittedName>
</protein>
<dbReference type="Proteomes" id="UP000240424">
    <property type="component" value="Unassembled WGS sequence"/>
</dbReference>
<evidence type="ECO:0000313" key="10">
    <source>
        <dbReference type="Proteomes" id="UP000240424"/>
    </source>
</evidence>
<dbReference type="AlphaFoldDB" id="A0A2U3P939"/>
<dbReference type="OrthoDB" id="3599725at2"/>
<name>A0A2U3P939_9MYCO</name>
<dbReference type="PROSITE" id="PS00086">
    <property type="entry name" value="CYTOCHROME_P450"/>
    <property type="match status" value="1"/>
</dbReference>
<evidence type="ECO:0000256" key="7">
    <source>
        <dbReference type="RuleBase" id="RU000461"/>
    </source>
</evidence>
<sequence>MNDHDIAGSASVDTSPRGVDFNPLDPELADDFWPRINGLRETCPVARSTAHWSAENTGFWVLNAYQDVMDAAVNWNTYSSADGATPVQFDLNILRMVPLETDPPLHRGVRRALNPFFTPEALTAAEPSIRATVDGLIDTCVKHSPVDFVAAFTSQLPPIVFFETFLDQKASDIGWVLEVLDVLLTQPEKALEAAPKLFVFCAELLQARRAEGRTDDLAGVIAHLGTGEFDDGLELDDRVRMETLNMTIMAGMETTMGGLASIARILGTDNALRESLRDVETKVLDKHVEEFLRFETPVPTAGRTLTADTELRGCPMKQGDRVLLNWAAANHDPDKFPDPEALNFERPNGSAHLAFGAGIHRCLGNHLARREIRAAIRAISELHVFELEPGYDVKYRPSFARGPVALPIRLER</sequence>
<evidence type="ECO:0000256" key="2">
    <source>
        <dbReference type="ARBA" id="ARBA00022617"/>
    </source>
</evidence>
<dbReference type="GO" id="GO:0005506">
    <property type="term" value="F:iron ion binding"/>
    <property type="evidence" value="ECO:0007669"/>
    <property type="project" value="InterPro"/>
</dbReference>
<dbReference type="SUPFAM" id="SSF48264">
    <property type="entry name" value="Cytochrome P450"/>
    <property type="match status" value="1"/>
</dbReference>
<accession>A0A2U3P939</accession>
<proteinExistence type="inferred from homology"/>
<evidence type="ECO:0000256" key="6">
    <source>
        <dbReference type="ARBA" id="ARBA00023033"/>
    </source>
</evidence>
<gene>
    <name evidence="9" type="ORF">MNAB215_2447</name>
</gene>
<evidence type="ECO:0000256" key="4">
    <source>
        <dbReference type="ARBA" id="ARBA00023002"/>
    </source>
</evidence>
<dbReference type="GO" id="GO:0020037">
    <property type="term" value="F:heme binding"/>
    <property type="evidence" value="ECO:0007669"/>
    <property type="project" value="InterPro"/>
</dbReference>
<organism evidence="9 10">
    <name type="scientific">Mycobacterium numidiamassiliense</name>
    <dbReference type="NCBI Taxonomy" id="1841861"/>
    <lineage>
        <taxon>Bacteria</taxon>
        <taxon>Bacillati</taxon>
        <taxon>Actinomycetota</taxon>
        <taxon>Actinomycetes</taxon>
        <taxon>Mycobacteriales</taxon>
        <taxon>Mycobacteriaceae</taxon>
        <taxon>Mycobacterium</taxon>
    </lineage>
</organism>
<feature type="region of interest" description="Disordered" evidence="8">
    <location>
        <begin position="1"/>
        <end position="20"/>
    </location>
</feature>
<dbReference type="InterPro" id="IPR001128">
    <property type="entry name" value="Cyt_P450"/>
</dbReference>
<comment type="similarity">
    <text evidence="1 7">Belongs to the cytochrome P450 family.</text>
</comment>
<dbReference type="InterPro" id="IPR017972">
    <property type="entry name" value="Cyt_P450_CS"/>
</dbReference>
<keyword evidence="4 7" id="KW-0560">Oxidoreductase</keyword>
<dbReference type="Pfam" id="PF00067">
    <property type="entry name" value="p450"/>
    <property type="match status" value="1"/>
</dbReference>